<dbReference type="OrthoDB" id="10026505at2759"/>
<reference evidence="5" key="1">
    <citation type="submission" date="2012-04" db="EMBL/GenBank/DDBJ databases">
        <title>The Genome Sequence of Loa loa.</title>
        <authorList>
            <consortium name="The Broad Institute Genome Sequencing Platform"/>
            <consortium name="Broad Institute Genome Sequencing Center for Infectious Disease"/>
            <person name="Nutman T.B."/>
            <person name="Fink D.L."/>
            <person name="Russ C."/>
            <person name="Young S."/>
            <person name="Zeng Q."/>
            <person name="Gargeya S."/>
            <person name="Alvarado L."/>
            <person name="Berlin A."/>
            <person name="Chapman S.B."/>
            <person name="Chen Z."/>
            <person name="Freedman E."/>
            <person name="Gellesch M."/>
            <person name="Goldberg J."/>
            <person name="Griggs A."/>
            <person name="Gujja S."/>
            <person name="Heilman E.R."/>
            <person name="Heiman D."/>
            <person name="Howarth C."/>
            <person name="Mehta T."/>
            <person name="Neiman D."/>
            <person name="Pearson M."/>
            <person name="Roberts A."/>
            <person name="Saif S."/>
            <person name="Shea T."/>
            <person name="Shenoy N."/>
            <person name="Sisk P."/>
            <person name="Stolte C."/>
            <person name="Sykes S."/>
            <person name="White J."/>
            <person name="Yandava C."/>
            <person name="Haas B."/>
            <person name="Henn M.R."/>
            <person name="Nusbaum C."/>
            <person name="Birren B."/>
        </authorList>
    </citation>
    <scope>NUCLEOTIDE SEQUENCE [LARGE SCALE GENOMIC DNA]</scope>
</reference>
<feature type="region of interest" description="Disordered" evidence="4">
    <location>
        <begin position="1"/>
        <end position="26"/>
    </location>
</feature>
<dbReference type="GO" id="GO:0016513">
    <property type="term" value="C:core-binding factor complex"/>
    <property type="evidence" value="ECO:0007669"/>
    <property type="project" value="TreeGrafter"/>
</dbReference>
<keyword evidence="2" id="KW-0539">Nucleus</keyword>
<dbReference type="InterPro" id="IPR003417">
    <property type="entry name" value="CBF_beta"/>
</dbReference>
<dbReference type="Gene3D" id="2.40.250.10">
    <property type="entry name" value="Core binding factor, beta subunit"/>
    <property type="match status" value="1"/>
</dbReference>
<dbReference type="SUPFAM" id="SSF50723">
    <property type="entry name" value="Core binding factor beta, CBF"/>
    <property type="match status" value="1"/>
</dbReference>
<dbReference type="InterPro" id="IPR036552">
    <property type="entry name" value="CBF_bsu_sf"/>
</dbReference>
<dbReference type="CTD" id="9947581"/>
<gene>
    <name evidence="5" type="ORF">LOAG_17149</name>
</gene>
<dbReference type="GeneID" id="9947581"/>
<dbReference type="GO" id="GO:0003713">
    <property type="term" value="F:transcription coactivator activity"/>
    <property type="evidence" value="ECO:0007669"/>
    <property type="project" value="InterPro"/>
</dbReference>
<accession>A0A1S0UJ71</accession>
<dbReference type="PANTHER" id="PTHR10276:SF3">
    <property type="entry name" value="CORE-BINDING FACTOR SUBUNIT BETA"/>
    <property type="match status" value="1"/>
</dbReference>
<name>A0A1S0UJ71_LOALO</name>
<proteinExistence type="inferred from homology"/>
<dbReference type="Pfam" id="PF02312">
    <property type="entry name" value="CBF_beta"/>
    <property type="match status" value="1"/>
</dbReference>
<comment type="similarity">
    <text evidence="3">Belongs to the CBF-beta family.</text>
</comment>
<dbReference type="InParanoid" id="A0A1S0UJ71"/>
<evidence type="ECO:0000256" key="2">
    <source>
        <dbReference type="ARBA" id="ARBA00023242"/>
    </source>
</evidence>
<comment type="subcellular location">
    <subcellularLocation>
        <location evidence="1">Nucleus</location>
    </subcellularLocation>
</comment>
<dbReference type="GO" id="GO:0006357">
    <property type="term" value="P:regulation of transcription by RNA polymerase II"/>
    <property type="evidence" value="ECO:0007669"/>
    <property type="project" value="TreeGrafter"/>
</dbReference>
<dbReference type="RefSeq" id="XP_020306604.1">
    <property type="nucleotide sequence ID" value="XM_020449808.1"/>
</dbReference>
<dbReference type="PANTHER" id="PTHR10276">
    <property type="entry name" value="CORE-BINDING FACTOR, BETA SUBUNIT"/>
    <property type="match status" value="1"/>
</dbReference>
<dbReference type="EMBL" id="JH712110">
    <property type="protein sequence ID" value="EJD75762.1"/>
    <property type="molecule type" value="Genomic_DNA"/>
</dbReference>
<organism evidence="5">
    <name type="scientific">Loa loa</name>
    <name type="common">Eye worm</name>
    <name type="synonym">Filaria loa</name>
    <dbReference type="NCBI Taxonomy" id="7209"/>
    <lineage>
        <taxon>Eukaryota</taxon>
        <taxon>Metazoa</taxon>
        <taxon>Ecdysozoa</taxon>
        <taxon>Nematoda</taxon>
        <taxon>Chromadorea</taxon>
        <taxon>Rhabditida</taxon>
        <taxon>Spirurina</taxon>
        <taxon>Spiruromorpha</taxon>
        <taxon>Filarioidea</taxon>
        <taxon>Onchocercidae</taxon>
        <taxon>Loa</taxon>
    </lineage>
</organism>
<evidence type="ECO:0000256" key="1">
    <source>
        <dbReference type="ARBA" id="ARBA00004123"/>
    </source>
</evidence>
<dbReference type="OMA" id="CTVGQEE"/>
<evidence type="ECO:0000256" key="3">
    <source>
        <dbReference type="ARBA" id="ARBA00025734"/>
    </source>
</evidence>
<dbReference type="GO" id="GO:0043565">
    <property type="term" value="F:sequence-specific DNA binding"/>
    <property type="evidence" value="ECO:0007669"/>
    <property type="project" value="TreeGrafter"/>
</dbReference>
<dbReference type="KEGG" id="loa:LOAG_17149"/>
<dbReference type="AlphaFoldDB" id="A0A1S0UJ71"/>
<evidence type="ECO:0000256" key="4">
    <source>
        <dbReference type="SAM" id="MobiDB-lite"/>
    </source>
</evidence>
<evidence type="ECO:0000313" key="5">
    <source>
        <dbReference type="EMBL" id="EJD75762.1"/>
    </source>
</evidence>
<protein>
    <submittedName>
        <fullName evidence="5">Uncharacterized protein</fullName>
    </submittedName>
</protein>
<sequence length="205" mass="22942">MEEKTKEAEEEDENTQRQDNAGDIGGRMGGAAISPAIVAAARYAVMVAAVVQQMRCCMTAVVNNQLQKFETDPEIRQLIGPSQIAFAGLPHAPPVERRNALLQSCTDRQQPRLLITFTQFGYNSDFPLSSCTVGQEEITFESRFILNGVCVILRGILNRELMTGSSTLQFDEEKAAEEELRRQQAMQQYGDRIQAIRQRFNLPQS</sequence>